<sequence>MKSGQGQTEAQGMKVAVTGASGAMGRAVVSDLVGRGVPVVAVARSPGGAAAGVTPLAHDLLGVGDLTATFREQGVTHLIHAAWITDHGTYWHAAENRDWQAATLRLAEQFDAAGGESFCFVGSCAEYSWDTGLLVEDVTPEEPATLYGQCKAATSRGLLAAGLSCRVSVGRVFHPFGPDETAHRVTSLVVNALLAGEAFHLRSADVYRDLCSTRSVARCLVDLCLSAKAEGVVNIGSGRPVHLGRFLARELGAELGGERLVTWDRQDVDDPANPRVLIPMVRRLEAICPAAEYTAEDVAGFVAALSARRQG</sequence>
<dbReference type="RefSeq" id="WP_188475686.1">
    <property type="nucleotide sequence ID" value="NZ_BMFJ01000001.1"/>
</dbReference>
<evidence type="ECO:0000259" key="1">
    <source>
        <dbReference type="Pfam" id="PF01370"/>
    </source>
</evidence>
<proteinExistence type="predicted"/>
<dbReference type="InterPro" id="IPR001509">
    <property type="entry name" value="Epimerase_deHydtase"/>
</dbReference>
<keyword evidence="3" id="KW-1185">Reference proteome</keyword>
<dbReference type="PANTHER" id="PTHR43245:SF13">
    <property type="entry name" value="UDP-D-APIOSE_UDP-D-XYLOSE SYNTHASE 2"/>
    <property type="match status" value="1"/>
</dbReference>
<dbReference type="SUPFAM" id="SSF51735">
    <property type="entry name" value="NAD(P)-binding Rossmann-fold domains"/>
    <property type="match status" value="1"/>
</dbReference>
<dbReference type="InterPro" id="IPR050177">
    <property type="entry name" value="Lipid_A_modif_metabolic_enz"/>
</dbReference>
<comment type="caution">
    <text evidence="2">The sequence shown here is derived from an EMBL/GenBank/DDBJ whole genome shotgun (WGS) entry which is preliminary data.</text>
</comment>
<dbReference type="Pfam" id="PF01370">
    <property type="entry name" value="Epimerase"/>
    <property type="match status" value="1"/>
</dbReference>
<dbReference type="InterPro" id="IPR036291">
    <property type="entry name" value="NAD(P)-bd_dom_sf"/>
</dbReference>
<dbReference type="Gene3D" id="3.40.50.720">
    <property type="entry name" value="NAD(P)-binding Rossmann-like Domain"/>
    <property type="match status" value="1"/>
</dbReference>
<gene>
    <name evidence="2" type="ORF">GCM10011360_01060</name>
</gene>
<evidence type="ECO:0000313" key="2">
    <source>
        <dbReference type="EMBL" id="GGE16088.1"/>
    </source>
</evidence>
<protein>
    <recommendedName>
        <fullName evidence="1">NAD-dependent epimerase/dehydratase domain-containing protein</fullName>
    </recommendedName>
</protein>
<organism evidence="2 3">
    <name type="scientific">Primorskyibacter flagellatus</name>
    <dbReference type="NCBI Taxonomy" id="1387277"/>
    <lineage>
        <taxon>Bacteria</taxon>
        <taxon>Pseudomonadati</taxon>
        <taxon>Pseudomonadota</taxon>
        <taxon>Alphaproteobacteria</taxon>
        <taxon>Rhodobacterales</taxon>
        <taxon>Roseobacteraceae</taxon>
        <taxon>Primorskyibacter</taxon>
    </lineage>
</organism>
<evidence type="ECO:0000313" key="3">
    <source>
        <dbReference type="Proteomes" id="UP000612855"/>
    </source>
</evidence>
<accession>A0A916ZVU3</accession>
<dbReference type="PANTHER" id="PTHR43245">
    <property type="entry name" value="BIFUNCTIONAL POLYMYXIN RESISTANCE PROTEIN ARNA"/>
    <property type="match status" value="1"/>
</dbReference>
<dbReference type="AlphaFoldDB" id="A0A916ZVU3"/>
<dbReference type="Proteomes" id="UP000612855">
    <property type="component" value="Unassembled WGS sequence"/>
</dbReference>
<name>A0A916ZVU3_9RHOB</name>
<dbReference type="EMBL" id="BMFJ01000001">
    <property type="protein sequence ID" value="GGE16088.1"/>
    <property type="molecule type" value="Genomic_DNA"/>
</dbReference>
<reference evidence="3" key="1">
    <citation type="journal article" date="2019" name="Int. J. Syst. Evol. Microbiol.">
        <title>The Global Catalogue of Microorganisms (GCM) 10K type strain sequencing project: providing services to taxonomists for standard genome sequencing and annotation.</title>
        <authorList>
            <consortium name="The Broad Institute Genomics Platform"/>
            <consortium name="The Broad Institute Genome Sequencing Center for Infectious Disease"/>
            <person name="Wu L."/>
            <person name="Ma J."/>
        </authorList>
    </citation>
    <scope>NUCLEOTIDE SEQUENCE [LARGE SCALE GENOMIC DNA]</scope>
    <source>
        <strain evidence="3">CGMCC 1.12664</strain>
    </source>
</reference>
<feature type="domain" description="NAD-dependent epimerase/dehydratase" evidence="1">
    <location>
        <begin position="15"/>
        <end position="236"/>
    </location>
</feature>